<evidence type="ECO:0000256" key="1">
    <source>
        <dbReference type="ARBA" id="ARBA00007277"/>
    </source>
</evidence>
<feature type="chain" id="PRO_5046987161" description="glycerophosphodiester phosphodiesterase" evidence="7">
    <location>
        <begin position="25"/>
        <end position="370"/>
    </location>
</feature>
<feature type="domain" description="GP-PDE" evidence="8">
    <location>
        <begin position="54"/>
        <end position="362"/>
    </location>
</feature>
<dbReference type="Pfam" id="PF03009">
    <property type="entry name" value="GDPD"/>
    <property type="match status" value="1"/>
</dbReference>
<dbReference type="EMBL" id="JBEHZE010000001">
    <property type="protein sequence ID" value="MEX6632617.1"/>
    <property type="molecule type" value="Genomic_DNA"/>
</dbReference>
<dbReference type="PANTHER" id="PTHR43620:SF7">
    <property type="entry name" value="GLYCEROPHOSPHODIESTER PHOSPHODIESTERASE GDPD5-RELATED"/>
    <property type="match status" value="1"/>
</dbReference>
<dbReference type="Proteomes" id="UP001560685">
    <property type="component" value="Unassembled WGS sequence"/>
</dbReference>
<comment type="similarity">
    <text evidence="1">Belongs to the glycerophosphoryl diester phosphodiesterase family.</text>
</comment>
<evidence type="ECO:0000256" key="2">
    <source>
        <dbReference type="ARBA" id="ARBA00012247"/>
    </source>
</evidence>
<evidence type="ECO:0000259" key="8">
    <source>
        <dbReference type="PROSITE" id="PS51704"/>
    </source>
</evidence>
<keyword evidence="10" id="KW-1185">Reference proteome</keyword>
<dbReference type="InterPro" id="IPR017946">
    <property type="entry name" value="PLC-like_Pdiesterase_TIM-brl"/>
</dbReference>
<keyword evidence="4" id="KW-0319">Glycerol metabolism</keyword>
<evidence type="ECO:0000256" key="7">
    <source>
        <dbReference type="SAM" id="SignalP"/>
    </source>
</evidence>
<dbReference type="Gene3D" id="3.20.20.190">
    <property type="entry name" value="Phosphatidylinositol (PI) phosphodiesterase"/>
    <property type="match status" value="1"/>
</dbReference>
<dbReference type="PANTHER" id="PTHR43620">
    <property type="entry name" value="GLYCEROPHOSPHORYL DIESTER PHOSPHODIESTERASE"/>
    <property type="match status" value="1"/>
</dbReference>
<proteinExistence type="inferred from homology"/>
<accession>A0ABV3Z1E8</accession>
<comment type="caution">
    <text evidence="9">The sequence shown here is derived from an EMBL/GenBank/DDBJ whole genome shotgun (WGS) entry which is preliminary data.</text>
</comment>
<feature type="signal peptide" evidence="7">
    <location>
        <begin position="1"/>
        <end position="24"/>
    </location>
</feature>
<keyword evidence="3 7" id="KW-0732">Signal</keyword>
<dbReference type="SUPFAM" id="SSF51695">
    <property type="entry name" value="PLC-like phosphodiesterases"/>
    <property type="match status" value="1"/>
</dbReference>
<evidence type="ECO:0000256" key="6">
    <source>
        <dbReference type="ARBA" id="ARBA00047512"/>
    </source>
</evidence>
<keyword evidence="5" id="KW-0378">Hydrolase</keyword>
<dbReference type="PROSITE" id="PS51704">
    <property type="entry name" value="GP_PDE"/>
    <property type="match status" value="1"/>
</dbReference>
<dbReference type="EC" id="3.1.4.46" evidence="2"/>
<sequence length="370" mass="39875">MMVRKLVGSTLLVSVVFVLGVSCAPTDRPVDAGSSDASQGVSSMKWSTLSGTPPIIIAHRGASGYRPEHTLAGYELAIAQGADVIEPDLVFTKDGVLVARHDRYLSTSTDVADHPEFADKKRRNPDPNGEAREDWWAEDFTLAEIKSLRARQAFPGRSTEYDGQYEIPTFDEILTLATEQAKTLNRSVGVYPETKHPDYLESIGLDFEDPMLSALRGFDAGPVYIQSFGPSILKRISGKTDAKLIQLVHEESPGSGSNIPLAEIAAYADGVGPAKAIVLPDVPILGGVDFVTRAHELGLLVHPWTFRKDQPAGPGVATISFPVDSIAAKVVKSDAEVEFYRYFAAGVDGVFTDFPDIGADLRDALADGED</sequence>
<dbReference type="RefSeq" id="WP_369312539.1">
    <property type="nucleotide sequence ID" value="NZ_JBEHZE010000001.1"/>
</dbReference>
<evidence type="ECO:0000256" key="3">
    <source>
        <dbReference type="ARBA" id="ARBA00022729"/>
    </source>
</evidence>
<name>A0ABV3Z1E8_9PROT</name>
<evidence type="ECO:0000313" key="10">
    <source>
        <dbReference type="Proteomes" id="UP001560685"/>
    </source>
</evidence>
<comment type="catalytic activity">
    <reaction evidence="6">
        <text>a sn-glycero-3-phosphodiester + H2O = an alcohol + sn-glycerol 3-phosphate + H(+)</text>
        <dbReference type="Rhea" id="RHEA:12969"/>
        <dbReference type="ChEBI" id="CHEBI:15377"/>
        <dbReference type="ChEBI" id="CHEBI:15378"/>
        <dbReference type="ChEBI" id="CHEBI:30879"/>
        <dbReference type="ChEBI" id="CHEBI:57597"/>
        <dbReference type="ChEBI" id="CHEBI:83408"/>
        <dbReference type="EC" id="3.1.4.46"/>
    </reaction>
</comment>
<evidence type="ECO:0000256" key="4">
    <source>
        <dbReference type="ARBA" id="ARBA00022798"/>
    </source>
</evidence>
<evidence type="ECO:0000313" key="9">
    <source>
        <dbReference type="EMBL" id="MEX6632617.1"/>
    </source>
</evidence>
<dbReference type="PROSITE" id="PS51257">
    <property type="entry name" value="PROKAR_LIPOPROTEIN"/>
    <property type="match status" value="1"/>
</dbReference>
<evidence type="ECO:0000256" key="5">
    <source>
        <dbReference type="ARBA" id="ARBA00022801"/>
    </source>
</evidence>
<organism evidence="9 10">
    <name type="scientific">Hyphococcus lacteus</name>
    <dbReference type="NCBI Taxonomy" id="3143536"/>
    <lineage>
        <taxon>Bacteria</taxon>
        <taxon>Pseudomonadati</taxon>
        <taxon>Pseudomonadota</taxon>
        <taxon>Alphaproteobacteria</taxon>
        <taxon>Parvularculales</taxon>
        <taxon>Parvularculaceae</taxon>
        <taxon>Hyphococcus</taxon>
    </lineage>
</organism>
<gene>
    <name evidence="9" type="ORF">ABFZ84_03565</name>
</gene>
<protein>
    <recommendedName>
        <fullName evidence="2">glycerophosphodiester phosphodiesterase</fullName>
        <ecNumber evidence="2">3.1.4.46</ecNumber>
    </recommendedName>
</protein>
<dbReference type="InterPro" id="IPR030395">
    <property type="entry name" value="GP_PDE_dom"/>
</dbReference>
<reference evidence="9 10" key="1">
    <citation type="submission" date="2024-05" db="EMBL/GenBank/DDBJ databases">
        <title>Three bacterial strains, DH-69, EH-24, and ECK-19 isolated from coastal sediments.</title>
        <authorList>
            <person name="Ye Y.-Q."/>
            <person name="Du Z.-J."/>
        </authorList>
    </citation>
    <scope>NUCLEOTIDE SEQUENCE [LARGE SCALE GENOMIC DNA]</scope>
    <source>
        <strain evidence="9 10">ECK-19</strain>
    </source>
</reference>